<dbReference type="Gene3D" id="1.10.30.50">
    <property type="match status" value="1"/>
</dbReference>
<evidence type="ECO:0008006" key="3">
    <source>
        <dbReference type="Google" id="ProtNLM"/>
    </source>
</evidence>
<sequence length="130" mass="14992">MDWKTAEGRSAYRARRYQSRMKAMIRLLGGHCAKCDSQTNLQFDHIDPRTKKFTIAERWDASPLVLIPELAKCQLLCEPCHIQKSAEEKSVEHGGGESGKRNCKCAPCRARKNEYMRRWKAERLKQLIAA</sequence>
<proteinExistence type="predicted"/>
<evidence type="ECO:0000313" key="2">
    <source>
        <dbReference type="Proteomes" id="UP000606115"/>
    </source>
</evidence>
<dbReference type="GeneID" id="303304075"/>
<gene>
    <name evidence="1" type="ORF">GCM10007173_17050</name>
</gene>
<evidence type="ECO:0000313" key="1">
    <source>
        <dbReference type="EMBL" id="GGJ58924.1"/>
    </source>
</evidence>
<dbReference type="RefSeq" id="WP_188685061.1">
    <property type="nucleotide sequence ID" value="NZ_BMKX01000003.1"/>
</dbReference>
<protein>
    <recommendedName>
        <fullName evidence="3">HNH endonuclease</fullName>
    </recommendedName>
</protein>
<accession>A0ABQ2DK25</accession>
<name>A0ABQ2DK25_9MICC</name>
<reference evidence="2" key="1">
    <citation type="journal article" date="2019" name="Int. J. Syst. Evol. Microbiol.">
        <title>The Global Catalogue of Microorganisms (GCM) 10K type strain sequencing project: providing services to taxonomists for standard genome sequencing and annotation.</title>
        <authorList>
            <consortium name="The Broad Institute Genomics Platform"/>
            <consortium name="The Broad Institute Genome Sequencing Center for Infectious Disease"/>
            <person name="Wu L."/>
            <person name="Ma J."/>
        </authorList>
    </citation>
    <scope>NUCLEOTIDE SEQUENCE [LARGE SCALE GENOMIC DNA]</scope>
    <source>
        <strain evidence="2">CGMCC 1.3685</strain>
    </source>
</reference>
<dbReference type="EMBL" id="BMKX01000003">
    <property type="protein sequence ID" value="GGJ58924.1"/>
    <property type="molecule type" value="Genomic_DNA"/>
</dbReference>
<comment type="caution">
    <text evidence="1">The sequence shown here is derived from an EMBL/GenBank/DDBJ whole genome shotgun (WGS) entry which is preliminary data.</text>
</comment>
<dbReference type="Proteomes" id="UP000606115">
    <property type="component" value="Unassembled WGS sequence"/>
</dbReference>
<keyword evidence="2" id="KW-1185">Reference proteome</keyword>
<organism evidence="1 2">
    <name type="scientific">Glutamicibacter ardleyensis</name>
    <dbReference type="NCBI Taxonomy" id="225894"/>
    <lineage>
        <taxon>Bacteria</taxon>
        <taxon>Bacillati</taxon>
        <taxon>Actinomycetota</taxon>
        <taxon>Actinomycetes</taxon>
        <taxon>Micrococcales</taxon>
        <taxon>Micrococcaceae</taxon>
        <taxon>Glutamicibacter</taxon>
    </lineage>
</organism>